<gene>
    <name evidence="2" type="primary">Ptp4a2</name>
    <name evidence="2" type="ORF">EVAR_98039_1</name>
</gene>
<dbReference type="EMBL" id="BGZK01002188">
    <property type="protein sequence ID" value="GBP91622.1"/>
    <property type="molecule type" value="Genomic_DNA"/>
</dbReference>
<dbReference type="OrthoDB" id="5632at2759"/>
<keyword evidence="3" id="KW-1185">Reference proteome</keyword>
<dbReference type="Gene3D" id="3.90.190.10">
    <property type="entry name" value="Protein tyrosine phosphatase superfamily"/>
    <property type="match status" value="1"/>
</dbReference>
<reference evidence="2 3" key="1">
    <citation type="journal article" date="2019" name="Commun. Biol.">
        <title>The bagworm genome reveals a unique fibroin gene that provides high tensile strength.</title>
        <authorList>
            <person name="Kono N."/>
            <person name="Nakamura H."/>
            <person name="Ohtoshi R."/>
            <person name="Tomita M."/>
            <person name="Numata K."/>
            <person name="Arakawa K."/>
        </authorList>
    </citation>
    <scope>NUCLEOTIDE SEQUENCE [LARGE SCALE GENOMIC DNA]</scope>
</reference>
<dbReference type="AlphaFoldDB" id="A0A4C1ZVW7"/>
<accession>A0A4C1ZVW7</accession>
<dbReference type="STRING" id="151549.A0A4C1ZVW7"/>
<dbReference type="InterPro" id="IPR050561">
    <property type="entry name" value="PTP"/>
</dbReference>
<comment type="caution">
    <text evidence="2">The sequence shown here is derived from an EMBL/GenBank/DDBJ whole genome shotgun (WGS) entry which is preliminary data.</text>
</comment>
<dbReference type="Proteomes" id="UP000299102">
    <property type="component" value="Unassembled WGS sequence"/>
</dbReference>
<sequence>MSTMKQKDIRPAPSLIEFKGMRFLITDRPSDVTIQAYLQELKKHDVCMVVRVCEPSYDTAPLVSEGIEVRDLAYDDGTFPPANVVDDWFEILRDKQVLAGYLLIQSTTYNAFNSIMNYYFNLAMYFKGGAQAGGGGDCVAGLGRAPVMVALALIELGMKYEEAVENIRAVVSGKVQAQVKAQEEWAQELVLRAVDT</sequence>
<feature type="domain" description="Tyrosine specific protein phosphatases" evidence="1">
    <location>
        <begin position="138"/>
        <end position="182"/>
    </location>
</feature>
<dbReference type="PANTHER" id="PTHR23339">
    <property type="entry name" value="TYROSINE SPECIFIC PROTEIN PHOSPHATASE AND DUAL SPECIFICITY PROTEIN PHOSPHATASE"/>
    <property type="match status" value="1"/>
</dbReference>
<evidence type="ECO:0000259" key="1">
    <source>
        <dbReference type="PROSITE" id="PS50056"/>
    </source>
</evidence>
<protein>
    <submittedName>
        <fullName evidence="2">Protein tyrosine phosphatase type IVA 2</fullName>
    </submittedName>
</protein>
<proteinExistence type="predicted"/>
<name>A0A4C1ZVW7_EUMVA</name>
<dbReference type="InterPro" id="IPR000387">
    <property type="entry name" value="Tyr_Pase_dom"/>
</dbReference>
<dbReference type="PROSITE" id="PS50056">
    <property type="entry name" value="TYR_PHOSPHATASE_2"/>
    <property type="match status" value="1"/>
</dbReference>
<dbReference type="SUPFAM" id="SSF52799">
    <property type="entry name" value="(Phosphotyrosine protein) phosphatases II"/>
    <property type="match status" value="1"/>
</dbReference>
<evidence type="ECO:0000313" key="3">
    <source>
        <dbReference type="Proteomes" id="UP000299102"/>
    </source>
</evidence>
<organism evidence="2 3">
    <name type="scientific">Eumeta variegata</name>
    <name type="common">Bagworm moth</name>
    <name type="synonym">Eumeta japonica</name>
    <dbReference type="NCBI Taxonomy" id="151549"/>
    <lineage>
        <taxon>Eukaryota</taxon>
        <taxon>Metazoa</taxon>
        <taxon>Ecdysozoa</taxon>
        <taxon>Arthropoda</taxon>
        <taxon>Hexapoda</taxon>
        <taxon>Insecta</taxon>
        <taxon>Pterygota</taxon>
        <taxon>Neoptera</taxon>
        <taxon>Endopterygota</taxon>
        <taxon>Lepidoptera</taxon>
        <taxon>Glossata</taxon>
        <taxon>Ditrysia</taxon>
        <taxon>Tineoidea</taxon>
        <taxon>Psychidae</taxon>
        <taxon>Oiketicinae</taxon>
        <taxon>Eumeta</taxon>
    </lineage>
</organism>
<dbReference type="InterPro" id="IPR029021">
    <property type="entry name" value="Prot-tyrosine_phosphatase-like"/>
</dbReference>
<evidence type="ECO:0000313" key="2">
    <source>
        <dbReference type="EMBL" id="GBP91622.1"/>
    </source>
</evidence>